<dbReference type="InterPro" id="IPR018129">
    <property type="entry name" value="PEP_COase_Lys_AS"/>
</dbReference>
<dbReference type="RefSeq" id="WP_146599526.1">
    <property type="nucleotide sequence ID" value="NZ_SJPY01000003.1"/>
</dbReference>
<evidence type="ECO:0000256" key="4">
    <source>
        <dbReference type="ARBA" id="ARBA00012305"/>
    </source>
</evidence>
<evidence type="ECO:0000256" key="5">
    <source>
        <dbReference type="ARBA" id="ARBA00022419"/>
    </source>
</evidence>
<organism evidence="13 14">
    <name type="scientific">Novipirellula aureliae</name>
    <dbReference type="NCBI Taxonomy" id="2527966"/>
    <lineage>
        <taxon>Bacteria</taxon>
        <taxon>Pseudomonadati</taxon>
        <taxon>Planctomycetota</taxon>
        <taxon>Planctomycetia</taxon>
        <taxon>Pirellulales</taxon>
        <taxon>Pirellulaceae</taxon>
        <taxon>Novipirellula</taxon>
    </lineage>
</organism>
<evidence type="ECO:0000256" key="11">
    <source>
        <dbReference type="PROSITE-ProRule" id="PRU10111"/>
    </source>
</evidence>
<dbReference type="GO" id="GO:0006107">
    <property type="term" value="P:oxaloacetate metabolic process"/>
    <property type="evidence" value="ECO:0007669"/>
    <property type="project" value="UniProtKB-UniRule"/>
</dbReference>
<comment type="caution">
    <text evidence="13">The sequence shown here is derived from an EMBL/GenBank/DDBJ whole genome shotgun (WGS) entry which is preliminary data.</text>
</comment>
<feature type="active site" evidence="10 11">
    <location>
        <position position="144"/>
    </location>
</feature>
<dbReference type="HAMAP" id="MF_00595">
    <property type="entry name" value="PEPcase_type1"/>
    <property type="match status" value="1"/>
</dbReference>
<dbReference type="Proteomes" id="UP000315471">
    <property type="component" value="Unassembled WGS sequence"/>
</dbReference>
<keyword evidence="6 10" id="KW-0460">Magnesium</keyword>
<dbReference type="PANTHER" id="PTHR30523:SF6">
    <property type="entry name" value="PHOSPHOENOLPYRUVATE CARBOXYLASE"/>
    <property type="match status" value="1"/>
</dbReference>
<keyword evidence="13" id="KW-0670">Pyruvate</keyword>
<dbReference type="PANTHER" id="PTHR30523">
    <property type="entry name" value="PHOSPHOENOLPYRUVATE CARBOXYLASE"/>
    <property type="match status" value="1"/>
</dbReference>
<evidence type="ECO:0000256" key="2">
    <source>
        <dbReference type="ARBA" id="ARBA00003670"/>
    </source>
</evidence>
<dbReference type="EC" id="4.1.1.31" evidence="4 10"/>
<dbReference type="InterPro" id="IPR015813">
    <property type="entry name" value="Pyrv/PenolPyrv_kinase-like_dom"/>
</dbReference>
<dbReference type="InterPro" id="IPR021135">
    <property type="entry name" value="PEP_COase"/>
</dbReference>
<evidence type="ECO:0000313" key="13">
    <source>
        <dbReference type="EMBL" id="TWU43029.1"/>
    </source>
</evidence>
<dbReference type="GO" id="GO:0000287">
    <property type="term" value="F:magnesium ion binding"/>
    <property type="evidence" value="ECO:0007669"/>
    <property type="project" value="UniProtKB-UniRule"/>
</dbReference>
<feature type="active site" evidence="10 12">
    <location>
        <position position="586"/>
    </location>
</feature>
<dbReference type="NCBIfam" id="NF000584">
    <property type="entry name" value="PRK00009.1"/>
    <property type="match status" value="1"/>
</dbReference>
<dbReference type="Gene3D" id="1.20.1440.90">
    <property type="entry name" value="Phosphoenolpyruvate/pyruvate domain"/>
    <property type="match status" value="1"/>
</dbReference>
<evidence type="ECO:0000313" key="14">
    <source>
        <dbReference type="Proteomes" id="UP000315471"/>
    </source>
</evidence>
<evidence type="ECO:0000256" key="9">
    <source>
        <dbReference type="ARBA" id="ARBA00048995"/>
    </source>
</evidence>
<dbReference type="Pfam" id="PF00311">
    <property type="entry name" value="PEPcase"/>
    <property type="match status" value="1"/>
</dbReference>
<dbReference type="PROSITE" id="PS00393">
    <property type="entry name" value="PEPCASE_2"/>
    <property type="match status" value="1"/>
</dbReference>
<keyword evidence="14" id="KW-1185">Reference proteome</keyword>
<accession>A0A5C6E743</accession>
<comment type="catalytic activity">
    <reaction evidence="9 10">
        <text>oxaloacetate + phosphate = phosphoenolpyruvate + hydrogencarbonate</text>
        <dbReference type="Rhea" id="RHEA:28370"/>
        <dbReference type="ChEBI" id="CHEBI:16452"/>
        <dbReference type="ChEBI" id="CHEBI:17544"/>
        <dbReference type="ChEBI" id="CHEBI:43474"/>
        <dbReference type="ChEBI" id="CHEBI:58702"/>
        <dbReference type="EC" id="4.1.1.31"/>
    </reaction>
</comment>
<dbReference type="GO" id="GO:0015977">
    <property type="term" value="P:carbon fixation"/>
    <property type="evidence" value="ECO:0007669"/>
    <property type="project" value="UniProtKB-UniRule"/>
</dbReference>
<gene>
    <name evidence="10 13" type="primary">ppc</name>
    <name evidence="13" type="ORF">Q31b_20640</name>
</gene>
<dbReference type="OrthoDB" id="9768133at2"/>
<comment type="cofactor">
    <cofactor evidence="1 10">
        <name>Mg(2+)</name>
        <dbReference type="ChEBI" id="CHEBI:18420"/>
    </cofactor>
</comment>
<dbReference type="InterPro" id="IPR033129">
    <property type="entry name" value="PEPCASE_His_AS"/>
</dbReference>
<dbReference type="GO" id="GO:0006099">
    <property type="term" value="P:tricarboxylic acid cycle"/>
    <property type="evidence" value="ECO:0007669"/>
    <property type="project" value="InterPro"/>
</dbReference>
<evidence type="ECO:0000256" key="3">
    <source>
        <dbReference type="ARBA" id="ARBA00008346"/>
    </source>
</evidence>
<evidence type="ECO:0000256" key="8">
    <source>
        <dbReference type="ARBA" id="ARBA00023300"/>
    </source>
</evidence>
<dbReference type="GO" id="GO:0008964">
    <property type="term" value="F:phosphoenolpyruvate carboxylase activity"/>
    <property type="evidence" value="ECO:0007669"/>
    <property type="project" value="UniProtKB-UniRule"/>
</dbReference>
<comment type="similarity">
    <text evidence="3 10">Belongs to the PEPCase type 1 family.</text>
</comment>
<dbReference type="PRINTS" id="PR00150">
    <property type="entry name" value="PEPCARBXLASE"/>
</dbReference>
<evidence type="ECO:0000256" key="10">
    <source>
        <dbReference type="HAMAP-Rule" id="MF_00595"/>
    </source>
</evidence>
<dbReference type="InterPro" id="IPR022805">
    <property type="entry name" value="PEP_COase_bac/pln-type"/>
</dbReference>
<keyword evidence="8 10" id="KW-0120">Carbon dioxide fixation</keyword>
<name>A0A5C6E743_9BACT</name>
<comment type="function">
    <text evidence="2 10">Forms oxaloacetate, a four-carbon dicarboxylic acid source for the tricarboxylic acid cycle.</text>
</comment>
<dbReference type="SUPFAM" id="SSF51621">
    <property type="entry name" value="Phosphoenolpyruvate/pyruvate domain"/>
    <property type="match status" value="1"/>
</dbReference>
<dbReference type="AlphaFoldDB" id="A0A5C6E743"/>
<evidence type="ECO:0000256" key="6">
    <source>
        <dbReference type="ARBA" id="ARBA00022842"/>
    </source>
</evidence>
<protein>
    <recommendedName>
        <fullName evidence="5 10">Phosphoenolpyruvate carboxylase</fullName>
        <shortName evidence="10">PEPC</shortName>
        <shortName evidence="10">PEPCase</shortName>
        <ecNumber evidence="4 10">4.1.1.31</ecNumber>
    </recommendedName>
</protein>
<dbReference type="PROSITE" id="PS00781">
    <property type="entry name" value="PEPCASE_1"/>
    <property type="match status" value="1"/>
</dbReference>
<evidence type="ECO:0000256" key="1">
    <source>
        <dbReference type="ARBA" id="ARBA00001946"/>
    </source>
</evidence>
<dbReference type="EMBL" id="SJPY01000003">
    <property type="protein sequence ID" value="TWU43029.1"/>
    <property type="molecule type" value="Genomic_DNA"/>
</dbReference>
<evidence type="ECO:0000256" key="7">
    <source>
        <dbReference type="ARBA" id="ARBA00023239"/>
    </source>
</evidence>
<reference evidence="13 14" key="1">
    <citation type="submission" date="2019-02" db="EMBL/GenBank/DDBJ databases">
        <title>Deep-cultivation of Planctomycetes and their phenomic and genomic characterization uncovers novel biology.</title>
        <authorList>
            <person name="Wiegand S."/>
            <person name="Jogler M."/>
            <person name="Boedeker C."/>
            <person name="Pinto D."/>
            <person name="Vollmers J."/>
            <person name="Rivas-Marin E."/>
            <person name="Kohn T."/>
            <person name="Peeters S.H."/>
            <person name="Heuer A."/>
            <person name="Rast P."/>
            <person name="Oberbeckmann S."/>
            <person name="Bunk B."/>
            <person name="Jeske O."/>
            <person name="Meyerdierks A."/>
            <person name="Storesund J.E."/>
            <person name="Kallscheuer N."/>
            <person name="Luecker S."/>
            <person name="Lage O.M."/>
            <person name="Pohl T."/>
            <person name="Merkel B.J."/>
            <person name="Hornburger P."/>
            <person name="Mueller R.-W."/>
            <person name="Bruemmer F."/>
            <person name="Labrenz M."/>
            <person name="Spormann A.M."/>
            <person name="Op Den Camp H."/>
            <person name="Overmann J."/>
            <person name="Amann R."/>
            <person name="Jetten M.S.M."/>
            <person name="Mascher T."/>
            <person name="Medema M.H."/>
            <person name="Devos D.P."/>
            <person name="Kaster A.-K."/>
            <person name="Ovreas L."/>
            <person name="Rohde M."/>
            <person name="Galperin M.Y."/>
            <person name="Jogler C."/>
        </authorList>
    </citation>
    <scope>NUCLEOTIDE SEQUENCE [LARGE SCALE GENOMIC DNA]</scope>
    <source>
        <strain evidence="13 14">Q31b</strain>
    </source>
</reference>
<sequence>MIVKHEDKLRNEISFLGTMLGETIRQIAGDKALEELEKLRRLSWNRRSGGSDAEQWMADAIASLDNDMLRVIIRGFSVFLDLLNLCEDRQRVRVLRQRVRDTYPDPQSETIRQAVLQLKAAGTTPDRMQSLVDHLKVELVFTAHPTEAKRRSIRDKLRRMRELLGEYDNAQLPPEKLQTERQLRGEIAKLWQTDFIRPWRPSVMQEVGRGLSFKPVLWQQVPKIFHEFRKALAFSFADNVKLDQPCLTFGSWIGGDRDGHPGVTAKVTQETFSWLRHAAIEFHLQTCRQLFDSLSLSQRQVQFSSSLFAAIASATQRWPFLTKRISELPPNELCRRWLLIIRYRLEQTQAISLVEESVLPADERENLSGGGAYESPAELQLDLDILLDAIRHCPSGVFVSEEVQVWHDRIEAFGFHLAKLDVRQDSRPYSEVLNELLRSAKLCDSPETLDEAGRQKLLVDTLDQKCVFDRKSLSELACDTLDLFDLLHRVSKVHGHDALGGHVVSMTRVPSDILTVLWLWKQTSSASDRETGAYVLPIVPLFETIDDLEHGPDILTGLFRVPAYREVVKQQGNRQTVMLGYSDSTKDGGYLSACWSLQKAQQKLTSVAKTENVELTFFHGRGGSLGRGGGPTARSILSLPGGTFHGALRLTEQGEVLADRYDDPAIAHRHLEQVLWSALMASGRPVSEERSAYNETMEALTKASFEKYRELVEQPEFVDFFRRATPVSGIEQLPIGSRPSRRRGGNRLSDLRAIPWVFSWTQCRLLIPAWYGLGSAMLALLEDPTMKATLQEMYSEWPFFRATIDNAELALAKTDLEIAKQYASLANDTEGLQNISSMIFDEYVRSRDAVLALTQSKDLLDGTPWLKESIRVRNRYIDPLNMIQVELIRRAKQFDVDDTSDEAEEVRHLTRLTINGLASGMRTSG</sequence>
<evidence type="ECO:0000256" key="12">
    <source>
        <dbReference type="PROSITE-ProRule" id="PRU10112"/>
    </source>
</evidence>
<keyword evidence="7 10" id="KW-0456">Lyase</keyword>
<proteinExistence type="inferred from homology"/>
<comment type="subunit">
    <text evidence="10">Homotetramer.</text>
</comment>
<dbReference type="GO" id="GO:0005829">
    <property type="term" value="C:cytosol"/>
    <property type="evidence" value="ECO:0007669"/>
    <property type="project" value="TreeGrafter"/>
</dbReference>